<keyword evidence="3" id="KW-1185">Reference proteome</keyword>
<evidence type="ECO:0000313" key="2">
    <source>
        <dbReference type="EMBL" id="ESQ93225.1"/>
    </source>
</evidence>
<sequence length="479" mass="52341">MQLSRRFLLNGALASTVATSVAFAGLGQRANGAVRVEPSADPGYLSEIEGYGALQPDPKGFIELPAGFSYTTFSTFGDVMDDGFHVPALHDGMAAFPHLSPDKVVLVRNHEIKHTVLGVGPLGDKYQLIDKIDRSRLYDHASDGIPLSGGTTTLIYDLKSQRLESHYLSLTGTSTNCAGGSTPWGSWLSCEETTQAAGDGVKKDHGYVFEVPSGYKGLAAPVPIKTMGRFNHEAVCIDPRTGIVYMTEDMSDGAFYRYLPNDLRYLHKGGRLQALAFRDVPRATTSNKYSQLWKPGDRFAAVWIDLVDVESPDDSLRTQAYLKGAARFSRGEGIHFGNNEMFFACTSGGAKAYGQLMRYIPSPYEGTDREKDQPGQIELFVESGDLRVLDYADNLTTSPWGHLYVCEDRYSDILFNHLRIVTPEGKVTTFARNVDGGHSEWAGVTFSPDGSTLFANIQGNGVTVAITGPWKQFSDRAIA</sequence>
<gene>
    <name evidence="2" type="ORF">ABENE_06660</name>
</gene>
<dbReference type="Proteomes" id="UP000017837">
    <property type="component" value="Unassembled WGS sequence"/>
</dbReference>
<name>V4Q5W5_9CAUL</name>
<reference evidence="2 3" key="1">
    <citation type="journal article" date="2014" name="Nature">
        <title>Sequential evolution of bacterial morphology by co-option of a developmental regulator.</title>
        <authorList>
            <person name="Jiang C."/>
            <person name="Brown P.J."/>
            <person name="Ducret A."/>
            <person name="Brun Y.V."/>
        </authorList>
    </citation>
    <scope>NUCLEOTIDE SEQUENCE [LARGE SCALE GENOMIC DNA]</scope>
    <source>
        <strain evidence="2 3">DSM 16100</strain>
    </source>
</reference>
<dbReference type="EMBL" id="AWGB01000009">
    <property type="protein sequence ID" value="ESQ93225.1"/>
    <property type="molecule type" value="Genomic_DNA"/>
</dbReference>
<dbReference type="Pfam" id="PF05787">
    <property type="entry name" value="PhoX"/>
    <property type="match status" value="2"/>
</dbReference>
<evidence type="ECO:0000313" key="3">
    <source>
        <dbReference type="Proteomes" id="UP000017837"/>
    </source>
</evidence>
<dbReference type="RefSeq" id="WP_018080239.1">
    <property type="nucleotide sequence ID" value="NZ_AQWM01000001.1"/>
</dbReference>
<dbReference type="InterPro" id="IPR006311">
    <property type="entry name" value="TAT_signal"/>
</dbReference>
<dbReference type="OrthoDB" id="9801383at2"/>
<feature type="signal peptide" evidence="1">
    <location>
        <begin position="1"/>
        <end position="24"/>
    </location>
</feature>
<comment type="caution">
    <text evidence="2">The sequence shown here is derived from an EMBL/GenBank/DDBJ whole genome shotgun (WGS) entry which is preliminary data.</text>
</comment>
<feature type="chain" id="PRO_5004724633" description="Phosphatase" evidence="1">
    <location>
        <begin position="25"/>
        <end position="479"/>
    </location>
</feature>
<keyword evidence="1" id="KW-0732">Signal</keyword>
<dbReference type="PANTHER" id="PTHR35399">
    <property type="entry name" value="SLR8030 PROTEIN"/>
    <property type="match status" value="1"/>
</dbReference>
<evidence type="ECO:0000256" key="1">
    <source>
        <dbReference type="SAM" id="SignalP"/>
    </source>
</evidence>
<dbReference type="PANTHER" id="PTHR35399:SF4">
    <property type="entry name" value="MEMBRANE PROTEIN"/>
    <property type="match status" value="1"/>
</dbReference>
<dbReference type="SUPFAM" id="SSF63829">
    <property type="entry name" value="Calcium-dependent phosphotriesterase"/>
    <property type="match status" value="1"/>
</dbReference>
<proteinExistence type="predicted"/>
<organism evidence="2 3">
    <name type="scientific">Asticcacaulis benevestitus DSM 16100 = ATCC BAA-896</name>
    <dbReference type="NCBI Taxonomy" id="1121022"/>
    <lineage>
        <taxon>Bacteria</taxon>
        <taxon>Pseudomonadati</taxon>
        <taxon>Pseudomonadota</taxon>
        <taxon>Alphaproteobacteria</taxon>
        <taxon>Caulobacterales</taxon>
        <taxon>Caulobacteraceae</taxon>
        <taxon>Asticcacaulis</taxon>
    </lineage>
</organism>
<dbReference type="InterPro" id="IPR008557">
    <property type="entry name" value="PhoX"/>
</dbReference>
<protein>
    <recommendedName>
        <fullName evidence="4">Phosphatase</fullName>
    </recommendedName>
</protein>
<dbReference type="AlphaFoldDB" id="V4Q5W5"/>
<accession>V4Q5W5</accession>
<dbReference type="eggNOG" id="COG3211">
    <property type="taxonomic scope" value="Bacteria"/>
</dbReference>
<dbReference type="PATRIC" id="fig|1121022.4.peg.1328"/>
<dbReference type="PROSITE" id="PS51318">
    <property type="entry name" value="TAT"/>
    <property type="match status" value="1"/>
</dbReference>
<dbReference type="STRING" id="1121022.GCA_000376105_00568"/>
<evidence type="ECO:0008006" key="4">
    <source>
        <dbReference type="Google" id="ProtNLM"/>
    </source>
</evidence>